<sequence>MIFIWGSDPIVYNFWRGDGAGEDGVQADCRRRHREEFEKDIEKRGFIRLMRDYRYLETLVHL</sequence>
<evidence type="ECO:0000313" key="1">
    <source>
        <dbReference type="EMBL" id="MDR7666993.1"/>
    </source>
</evidence>
<keyword evidence="2" id="KW-1185">Reference proteome</keyword>
<reference evidence="2" key="1">
    <citation type="submission" date="2023-07" db="EMBL/GenBank/DDBJ databases">
        <title>Whole-genome sequencing of a new Methanosarcina sp. Z-7115.</title>
        <authorList>
            <person name="Zhilina T.N."/>
            <person name="Merkel A.Y."/>
        </authorList>
    </citation>
    <scope>NUCLEOTIDE SEQUENCE [LARGE SCALE GENOMIC DNA]</scope>
    <source>
        <strain evidence="2">Z-7115</strain>
    </source>
</reference>
<dbReference type="EMBL" id="JAVKPK010000081">
    <property type="protein sequence ID" value="MDR7666993.1"/>
    <property type="molecule type" value="Genomic_DNA"/>
</dbReference>
<organism evidence="1 2">
    <name type="scientific">Methanosarcina baikalica</name>
    <dbReference type="NCBI Taxonomy" id="3073890"/>
    <lineage>
        <taxon>Archaea</taxon>
        <taxon>Methanobacteriati</taxon>
        <taxon>Methanobacteriota</taxon>
        <taxon>Stenosarchaea group</taxon>
        <taxon>Methanomicrobia</taxon>
        <taxon>Methanosarcinales</taxon>
        <taxon>Methanosarcinaceae</taxon>
        <taxon>Methanosarcina</taxon>
    </lineage>
</organism>
<protein>
    <submittedName>
        <fullName evidence="1">Uncharacterized protein</fullName>
    </submittedName>
</protein>
<dbReference type="Proteomes" id="UP001246244">
    <property type="component" value="Unassembled WGS sequence"/>
</dbReference>
<name>A0ABU2D4V5_9EURY</name>
<gene>
    <name evidence="1" type="ORF">RG963_14625</name>
</gene>
<accession>A0ABU2D4V5</accession>
<dbReference type="RefSeq" id="WP_310577024.1">
    <property type="nucleotide sequence ID" value="NZ_JAVKPK010000081.1"/>
</dbReference>
<comment type="caution">
    <text evidence="1">The sequence shown here is derived from an EMBL/GenBank/DDBJ whole genome shotgun (WGS) entry which is preliminary data.</text>
</comment>
<evidence type="ECO:0000313" key="2">
    <source>
        <dbReference type="Proteomes" id="UP001246244"/>
    </source>
</evidence>
<proteinExistence type="predicted"/>